<dbReference type="SUPFAM" id="SSF52335">
    <property type="entry name" value="Methylglyoxal synthase-like"/>
    <property type="match status" value="1"/>
</dbReference>
<dbReference type="Pfam" id="PF02142">
    <property type="entry name" value="MGS"/>
    <property type="match status" value="1"/>
</dbReference>
<proteinExistence type="predicted"/>
<feature type="domain" description="ATP-grasp" evidence="5">
    <location>
        <begin position="136"/>
        <end position="178"/>
    </location>
</feature>
<keyword evidence="1" id="KW-0436">Ligase</keyword>
<comment type="caution">
    <text evidence="6">The sequence shown here is derived from an EMBL/GenBank/DDBJ whole genome shotgun (WGS) entry which is preliminary data.</text>
</comment>
<gene>
    <name evidence="6" type="ORF">H7R52_05620</name>
</gene>
<dbReference type="InterPro" id="IPR011761">
    <property type="entry name" value="ATP-grasp"/>
</dbReference>
<dbReference type="AlphaFoldDB" id="A0A923NFB8"/>
<protein>
    <recommendedName>
        <fullName evidence="5">ATP-grasp domain-containing protein</fullName>
    </recommendedName>
</protein>
<evidence type="ECO:0000256" key="4">
    <source>
        <dbReference type="PROSITE-ProRule" id="PRU00409"/>
    </source>
</evidence>
<dbReference type="InterPro" id="IPR011607">
    <property type="entry name" value="MGS-like_dom"/>
</dbReference>
<keyword evidence="2 4" id="KW-0547">Nucleotide-binding</keyword>
<evidence type="ECO:0000256" key="1">
    <source>
        <dbReference type="ARBA" id="ARBA00022598"/>
    </source>
</evidence>
<organism evidence="6 7">
    <name type="scientific">Weissella confusa</name>
    <name type="common">Lactobacillus confusus</name>
    <dbReference type="NCBI Taxonomy" id="1583"/>
    <lineage>
        <taxon>Bacteria</taxon>
        <taxon>Bacillati</taxon>
        <taxon>Bacillota</taxon>
        <taxon>Bacilli</taxon>
        <taxon>Lactobacillales</taxon>
        <taxon>Lactobacillaceae</taxon>
        <taxon>Weissella</taxon>
    </lineage>
</organism>
<dbReference type="PROSITE" id="PS50975">
    <property type="entry name" value="ATP_GRASP"/>
    <property type="match status" value="1"/>
</dbReference>
<dbReference type="Gene3D" id="3.30.470.20">
    <property type="entry name" value="ATP-grasp fold, B domain"/>
    <property type="match status" value="2"/>
</dbReference>
<reference evidence="6" key="1">
    <citation type="submission" date="2020-08" db="EMBL/GenBank/DDBJ databases">
        <title>Complete genome sequence of Weissella confusa strain FS54 provides insights into metabolic potential.</title>
        <authorList>
            <person name="Fhoula I."/>
            <person name="Najjari A."/>
            <person name="Lekired A."/>
            <person name="Bessrour-Aouam N."/>
            <person name="Jaballah S."/>
            <person name="Klibi N."/>
            <person name="Ouzari H.-I."/>
        </authorList>
    </citation>
    <scope>NUCLEOTIDE SEQUENCE</scope>
    <source>
        <strain evidence="6">FS54</strain>
    </source>
</reference>
<keyword evidence="3 4" id="KW-0067">ATP-binding</keyword>
<accession>A0A923NFB8</accession>
<evidence type="ECO:0000313" key="7">
    <source>
        <dbReference type="Proteomes" id="UP000650485"/>
    </source>
</evidence>
<dbReference type="InterPro" id="IPR036914">
    <property type="entry name" value="MGS-like_dom_sf"/>
</dbReference>
<dbReference type="Proteomes" id="UP000650485">
    <property type="component" value="Unassembled WGS sequence"/>
</dbReference>
<dbReference type="PANTHER" id="PTHR11405:SF53">
    <property type="entry name" value="CARBAMOYL-PHOSPHATE SYNTHASE [AMMONIA], MITOCHONDRIAL"/>
    <property type="match status" value="1"/>
</dbReference>
<evidence type="ECO:0000313" key="6">
    <source>
        <dbReference type="EMBL" id="MBC6498429.1"/>
    </source>
</evidence>
<sequence>MTSLALARRFDDLGFQLVATAGTGAFFAQNGLRVDVLDKISETDNNAVTAMRDDKLQIVVNTTRQDGTQAPIFSFTKLPDVDSLLGPEMKSTGEVMGSDSTFEKALYKAFVASNVKVPTFGNVLFTVADEDKGEYVQFVIHEDTAYVIEVNPRASRTVPFISKVTHLKLAQLATRVMLGERLADMGFETGVIPEPKTVHV</sequence>
<dbReference type="GO" id="GO:0006541">
    <property type="term" value="P:glutamine metabolic process"/>
    <property type="evidence" value="ECO:0007669"/>
    <property type="project" value="TreeGrafter"/>
</dbReference>
<dbReference type="SMART" id="SM00851">
    <property type="entry name" value="MGS"/>
    <property type="match status" value="1"/>
</dbReference>
<dbReference type="GO" id="GO:0005524">
    <property type="term" value="F:ATP binding"/>
    <property type="evidence" value="ECO:0007669"/>
    <property type="project" value="UniProtKB-UniRule"/>
</dbReference>
<evidence type="ECO:0000259" key="5">
    <source>
        <dbReference type="PROSITE" id="PS50975"/>
    </source>
</evidence>
<dbReference type="GO" id="GO:0004088">
    <property type="term" value="F:carbamoyl-phosphate synthase (glutamine-hydrolyzing) activity"/>
    <property type="evidence" value="ECO:0007669"/>
    <property type="project" value="TreeGrafter"/>
</dbReference>
<dbReference type="PROSITE" id="PS00867">
    <property type="entry name" value="CPSASE_2"/>
    <property type="match status" value="1"/>
</dbReference>
<dbReference type="GO" id="GO:0046872">
    <property type="term" value="F:metal ion binding"/>
    <property type="evidence" value="ECO:0007669"/>
    <property type="project" value="InterPro"/>
</dbReference>
<dbReference type="PANTHER" id="PTHR11405">
    <property type="entry name" value="CARBAMOYLTRANSFERASE FAMILY MEMBER"/>
    <property type="match status" value="1"/>
</dbReference>
<dbReference type="Pfam" id="PF02786">
    <property type="entry name" value="CPSase_L_D2"/>
    <property type="match status" value="1"/>
</dbReference>
<evidence type="ECO:0000256" key="3">
    <source>
        <dbReference type="ARBA" id="ARBA00022840"/>
    </source>
</evidence>
<dbReference type="InterPro" id="IPR005479">
    <property type="entry name" value="CPAse_ATP-bd"/>
</dbReference>
<dbReference type="GO" id="GO:0005737">
    <property type="term" value="C:cytoplasm"/>
    <property type="evidence" value="ECO:0007669"/>
    <property type="project" value="TreeGrafter"/>
</dbReference>
<dbReference type="SUPFAM" id="SSF56059">
    <property type="entry name" value="Glutathione synthetase ATP-binding domain-like"/>
    <property type="match status" value="2"/>
</dbReference>
<name>A0A923NFB8_WEICO</name>
<evidence type="ECO:0000256" key="2">
    <source>
        <dbReference type="ARBA" id="ARBA00022741"/>
    </source>
</evidence>
<dbReference type="EMBL" id="JACSZT010000004">
    <property type="protein sequence ID" value="MBC6498429.1"/>
    <property type="molecule type" value="Genomic_DNA"/>
</dbReference>